<protein>
    <submittedName>
        <fullName evidence="1">Uncharacterized protein</fullName>
    </submittedName>
</protein>
<dbReference type="OrthoDB" id="691257at2759"/>
<evidence type="ECO:0000313" key="1">
    <source>
        <dbReference type="EMBL" id="RLN36152.1"/>
    </source>
</evidence>
<dbReference type="EMBL" id="PQIB02000002">
    <property type="protein sequence ID" value="RLN36152.1"/>
    <property type="molecule type" value="Genomic_DNA"/>
</dbReference>
<comment type="caution">
    <text evidence="1">The sequence shown here is derived from an EMBL/GenBank/DDBJ whole genome shotgun (WGS) entry which is preliminary data.</text>
</comment>
<name>A0A3L6TDA7_PANMI</name>
<dbReference type="Proteomes" id="UP000275267">
    <property type="component" value="Unassembled WGS sequence"/>
</dbReference>
<reference evidence="2" key="1">
    <citation type="journal article" date="2019" name="Nat. Commun.">
        <title>The genome of broomcorn millet.</title>
        <authorList>
            <person name="Zou C."/>
            <person name="Miki D."/>
            <person name="Li D."/>
            <person name="Tang Q."/>
            <person name="Xiao L."/>
            <person name="Rajput S."/>
            <person name="Deng P."/>
            <person name="Jia W."/>
            <person name="Huang R."/>
            <person name="Zhang M."/>
            <person name="Sun Y."/>
            <person name="Hu J."/>
            <person name="Fu X."/>
            <person name="Schnable P.S."/>
            <person name="Li F."/>
            <person name="Zhang H."/>
            <person name="Feng B."/>
            <person name="Zhu X."/>
            <person name="Liu R."/>
            <person name="Schnable J.C."/>
            <person name="Zhu J.-K."/>
            <person name="Zhang H."/>
        </authorList>
    </citation>
    <scope>NUCLEOTIDE SEQUENCE [LARGE SCALE GENOMIC DNA]</scope>
</reference>
<proteinExistence type="predicted"/>
<evidence type="ECO:0000313" key="2">
    <source>
        <dbReference type="Proteomes" id="UP000275267"/>
    </source>
</evidence>
<keyword evidence="2" id="KW-1185">Reference proteome</keyword>
<accession>A0A3L6TDA7</accession>
<gene>
    <name evidence="1" type="ORF">C2845_PM03G26170</name>
</gene>
<dbReference type="AlphaFoldDB" id="A0A3L6TDA7"/>
<sequence length="80" mass="8864">MSKVTGTRMHISVLEGNKRPHVPEQAAKFSSEAGVAVRSQVPILTHWKEYKEQPELFDGSMGRLSMSAYVLVPVVHSTLT</sequence>
<dbReference type="PANTHER" id="PTHR33063:SF15">
    <property type="entry name" value="TRANSPOSASE, PTTA_EN_SPM, PLANT"/>
    <property type="match status" value="1"/>
</dbReference>
<dbReference type="PANTHER" id="PTHR33063">
    <property type="entry name" value="OS02G0583500 PROTEIN"/>
    <property type="match status" value="1"/>
</dbReference>
<organism evidence="1 2">
    <name type="scientific">Panicum miliaceum</name>
    <name type="common">Proso millet</name>
    <name type="synonym">Broomcorn millet</name>
    <dbReference type="NCBI Taxonomy" id="4540"/>
    <lineage>
        <taxon>Eukaryota</taxon>
        <taxon>Viridiplantae</taxon>
        <taxon>Streptophyta</taxon>
        <taxon>Embryophyta</taxon>
        <taxon>Tracheophyta</taxon>
        <taxon>Spermatophyta</taxon>
        <taxon>Magnoliopsida</taxon>
        <taxon>Liliopsida</taxon>
        <taxon>Poales</taxon>
        <taxon>Poaceae</taxon>
        <taxon>PACMAD clade</taxon>
        <taxon>Panicoideae</taxon>
        <taxon>Panicodae</taxon>
        <taxon>Paniceae</taxon>
        <taxon>Panicinae</taxon>
        <taxon>Panicum</taxon>
        <taxon>Panicum sect. Panicum</taxon>
    </lineage>
</organism>